<keyword evidence="4" id="KW-1185">Reference proteome</keyword>
<feature type="transmembrane region" description="Helical" evidence="2">
    <location>
        <begin position="115"/>
        <end position="141"/>
    </location>
</feature>
<dbReference type="InterPro" id="IPR011701">
    <property type="entry name" value="MFS"/>
</dbReference>
<feature type="transmembrane region" description="Helical" evidence="2">
    <location>
        <begin position="62"/>
        <end position="80"/>
    </location>
</feature>
<keyword evidence="2" id="KW-0812">Transmembrane</keyword>
<comment type="caution">
    <text evidence="3">The sequence shown here is derived from an EMBL/GenBank/DDBJ whole genome shotgun (WGS) entry which is preliminary data.</text>
</comment>
<dbReference type="Gene3D" id="1.20.1250.20">
    <property type="entry name" value="MFS general substrate transporter like domains"/>
    <property type="match status" value="1"/>
</dbReference>
<proteinExistence type="predicted"/>
<dbReference type="InterPro" id="IPR036259">
    <property type="entry name" value="MFS_trans_sf"/>
</dbReference>
<evidence type="ECO:0000313" key="3">
    <source>
        <dbReference type="EMBL" id="KAK7487598.1"/>
    </source>
</evidence>
<dbReference type="Pfam" id="PF07690">
    <property type="entry name" value="MFS_1"/>
    <property type="match status" value="1"/>
</dbReference>
<feature type="transmembrane region" description="Helical" evidence="2">
    <location>
        <begin position="153"/>
        <end position="171"/>
    </location>
</feature>
<feature type="non-terminal residue" evidence="3">
    <location>
        <position position="1"/>
    </location>
</feature>
<feature type="compositionally biased region" description="Polar residues" evidence="1">
    <location>
        <begin position="229"/>
        <end position="250"/>
    </location>
</feature>
<dbReference type="SUPFAM" id="SSF103473">
    <property type="entry name" value="MFS general substrate transporter"/>
    <property type="match status" value="1"/>
</dbReference>
<accession>A0ABD0KK64</accession>
<feature type="transmembrane region" description="Helical" evidence="2">
    <location>
        <begin position="183"/>
        <end position="202"/>
    </location>
</feature>
<gene>
    <name evidence="3" type="ORF">BaRGS_00021148</name>
</gene>
<keyword evidence="2" id="KW-0472">Membrane</keyword>
<name>A0ABD0KK64_9CAEN</name>
<feature type="transmembrane region" description="Helical" evidence="2">
    <location>
        <begin position="92"/>
        <end position="109"/>
    </location>
</feature>
<reference evidence="3 4" key="1">
    <citation type="journal article" date="2023" name="Sci. Data">
        <title>Genome assembly of the Korean intertidal mud-creeper Batillaria attramentaria.</title>
        <authorList>
            <person name="Patra A.K."/>
            <person name="Ho P.T."/>
            <person name="Jun S."/>
            <person name="Lee S.J."/>
            <person name="Kim Y."/>
            <person name="Won Y.J."/>
        </authorList>
    </citation>
    <scope>NUCLEOTIDE SEQUENCE [LARGE SCALE GENOMIC DNA]</scope>
    <source>
        <strain evidence="3">Wonlab-2016</strain>
    </source>
</reference>
<feature type="compositionally biased region" description="Basic and acidic residues" evidence="1">
    <location>
        <begin position="208"/>
        <end position="222"/>
    </location>
</feature>
<dbReference type="EMBL" id="JACVVK020000162">
    <property type="protein sequence ID" value="KAK7487598.1"/>
    <property type="molecule type" value="Genomic_DNA"/>
</dbReference>
<evidence type="ECO:0000313" key="4">
    <source>
        <dbReference type="Proteomes" id="UP001519460"/>
    </source>
</evidence>
<dbReference type="PANTHER" id="PTHR11360">
    <property type="entry name" value="MONOCARBOXYLATE TRANSPORTER"/>
    <property type="match status" value="1"/>
</dbReference>
<feature type="region of interest" description="Disordered" evidence="1">
    <location>
        <begin position="208"/>
        <end position="251"/>
    </location>
</feature>
<protein>
    <recommendedName>
        <fullName evidence="5">Monocarboxylate transporter</fullName>
    </recommendedName>
</protein>
<dbReference type="Proteomes" id="UP001519460">
    <property type="component" value="Unassembled WGS sequence"/>
</dbReference>
<feature type="transmembrane region" description="Helical" evidence="2">
    <location>
        <begin position="21"/>
        <end position="42"/>
    </location>
</feature>
<evidence type="ECO:0000256" key="1">
    <source>
        <dbReference type="SAM" id="MobiDB-lite"/>
    </source>
</evidence>
<evidence type="ECO:0000256" key="2">
    <source>
        <dbReference type="SAM" id="Phobius"/>
    </source>
</evidence>
<dbReference type="PANTHER" id="PTHR11360:SF251">
    <property type="entry name" value="MAJOR FACILITATOR SUPERFAMILY (MFS) PROFILE DOMAIN-CONTAINING PROTEIN"/>
    <property type="match status" value="1"/>
</dbReference>
<keyword evidence="2" id="KW-1133">Transmembrane helix</keyword>
<dbReference type="InterPro" id="IPR050327">
    <property type="entry name" value="Proton-linked_MCT"/>
</dbReference>
<dbReference type="AlphaFoldDB" id="A0ABD0KK64"/>
<sequence>EGALSYKRCLRFVVGKVYNRDLWTNKPFVVWCLAMAVGRFGYMEPHFHLVNHVRSLLPDVPASILVTIMAGTSGVSKLVFGLVSDLLRNYRIFLQQGALFAYGVILLFLPLCSNFVGFVVMAVCLGLSDALIMVLFGPNVVDLVGPGRTSQAFGFMSLLSIPGFLSAPAITGRLHDHLHDYDAGFYLAGAVSVIASAILLGVRRPKRELQPRSPESHPKEATGDCEVGSSEQRPSRPVTNDNENPSTYNSHGVILQCTKL</sequence>
<organism evidence="3 4">
    <name type="scientific">Batillaria attramentaria</name>
    <dbReference type="NCBI Taxonomy" id="370345"/>
    <lineage>
        <taxon>Eukaryota</taxon>
        <taxon>Metazoa</taxon>
        <taxon>Spiralia</taxon>
        <taxon>Lophotrochozoa</taxon>
        <taxon>Mollusca</taxon>
        <taxon>Gastropoda</taxon>
        <taxon>Caenogastropoda</taxon>
        <taxon>Sorbeoconcha</taxon>
        <taxon>Cerithioidea</taxon>
        <taxon>Batillariidae</taxon>
        <taxon>Batillaria</taxon>
    </lineage>
</organism>
<evidence type="ECO:0008006" key="5">
    <source>
        <dbReference type="Google" id="ProtNLM"/>
    </source>
</evidence>